<gene>
    <name evidence="5" type="ORF">JBS370_LOCUS291</name>
</gene>
<evidence type="ECO:0000259" key="4">
    <source>
        <dbReference type="PROSITE" id="PS50222"/>
    </source>
</evidence>
<proteinExistence type="predicted"/>
<dbReference type="AlphaFoldDB" id="A0A818IQW9"/>
<accession>A0A818IQW9</accession>
<feature type="domain" description="EF-hand" evidence="4">
    <location>
        <begin position="136"/>
        <end position="171"/>
    </location>
</feature>
<name>A0A818IQW9_9BILA</name>
<dbReference type="GO" id="GO:0005509">
    <property type="term" value="F:calcium ion binding"/>
    <property type="evidence" value="ECO:0007669"/>
    <property type="project" value="InterPro"/>
</dbReference>
<comment type="caution">
    <text evidence="5">The sequence shown here is derived from an EMBL/GenBank/DDBJ whole genome shotgun (WGS) entry which is preliminary data.</text>
</comment>
<dbReference type="CDD" id="cd00051">
    <property type="entry name" value="EFh"/>
    <property type="match status" value="2"/>
</dbReference>
<dbReference type="InterPro" id="IPR011992">
    <property type="entry name" value="EF-hand-dom_pair"/>
</dbReference>
<dbReference type="PROSITE" id="PS50222">
    <property type="entry name" value="EF_HAND_2"/>
    <property type="match status" value="2"/>
</dbReference>
<dbReference type="Proteomes" id="UP000663836">
    <property type="component" value="Unassembled WGS sequence"/>
</dbReference>
<dbReference type="PROSITE" id="PS00018">
    <property type="entry name" value="EF_HAND_1"/>
    <property type="match status" value="2"/>
</dbReference>
<keyword evidence="2" id="KW-0677">Repeat</keyword>
<evidence type="ECO:0000313" key="6">
    <source>
        <dbReference type="Proteomes" id="UP000663836"/>
    </source>
</evidence>
<dbReference type="InterPro" id="IPR002048">
    <property type="entry name" value="EF_hand_dom"/>
</dbReference>
<evidence type="ECO:0000256" key="3">
    <source>
        <dbReference type="ARBA" id="ARBA00022837"/>
    </source>
</evidence>
<organism evidence="5 6">
    <name type="scientific">Rotaria sordida</name>
    <dbReference type="NCBI Taxonomy" id="392033"/>
    <lineage>
        <taxon>Eukaryota</taxon>
        <taxon>Metazoa</taxon>
        <taxon>Spiralia</taxon>
        <taxon>Gnathifera</taxon>
        <taxon>Rotifera</taxon>
        <taxon>Eurotatoria</taxon>
        <taxon>Bdelloidea</taxon>
        <taxon>Philodinida</taxon>
        <taxon>Philodinidae</taxon>
        <taxon>Rotaria</taxon>
    </lineage>
</organism>
<dbReference type="EMBL" id="CAJOBD010000007">
    <property type="protein sequence ID" value="CAF3529426.1"/>
    <property type="molecule type" value="Genomic_DNA"/>
</dbReference>
<evidence type="ECO:0000313" key="5">
    <source>
        <dbReference type="EMBL" id="CAF3529426.1"/>
    </source>
</evidence>
<feature type="domain" description="EF-hand" evidence="4">
    <location>
        <begin position="186"/>
        <end position="221"/>
    </location>
</feature>
<dbReference type="InterPro" id="IPR018247">
    <property type="entry name" value="EF_Hand_1_Ca_BS"/>
</dbReference>
<dbReference type="Pfam" id="PF13499">
    <property type="entry name" value="EF-hand_7"/>
    <property type="match status" value="1"/>
</dbReference>
<dbReference type="SMART" id="SM00054">
    <property type="entry name" value="EFh"/>
    <property type="match status" value="3"/>
</dbReference>
<protein>
    <recommendedName>
        <fullName evidence="4">EF-hand domain-containing protein</fullName>
    </recommendedName>
</protein>
<reference evidence="5" key="1">
    <citation type="submission" date="2021-02" db="EMBL/GenBank/DDBJ databases">
        <authorList>
            <person name="Nowell W R."/>
        </authorList>
    </citation>
    <scope>NUCLEOTIDE SEQUENCE</scope>
</reference>
<dbReference type="SUPFAM" id="SSF47473">
    <property type="entry name" value="EF-hand"/>
    <property type="match status" value="1"/>
</dbReference>
<dbReference type="Gene3D" id="1.10.238.10">
    <property type="entry name" value="EF-hand"/>
    <property type="match status" value="1"/>
</dbReference>
<keyword evidence="3" id="KW-0106">Calcium</keyword>
<keyword evidence="1" id="KW-0479">Metal-binding</keyword>
<evidence type="ECO:0000256" key="1">
    <source>
        <dbReference type="ARBA" id="ARBA00022723"/>
    </source>
</evidence>
<sequence length="233" mass="26930">MNVVRSAGGGGPGNNYKFENENATIIPTVRRPTCSIAELMRKTNFSKEEIRHLYRRFKQDCPSGEVSKTHFTTIFSTLFPGGGMFFFLYINECNPYSTIECFRYSTFVFRNIDRTNLGYIRFEDLIATLSILIHGSVKDRLSWIFDLYDLNKDGMLTKSELSQIVASIFQLMVPVGKLNFTSIAIAIEERTDHLFQNWDRSRTGFINKEDFLQYCLQKGNLNRINHCTRLPNV</sequence>
<dbReference type="PANTHER" id="PTHR23055:SF167">
    <property type="entry name" value="EF-HAND DOMAIN-CONTAINING PROTEIN"/>
    <property type="match status" value="1"/>
</dbReference>
<evidence type="ECO:0000256" key="2">
    <source>
        <dbReference type="ARBA" id="ARBA00022737"/>
    </source>
</evidence>
<dbReference type="PANTHER" id="PTHR23055">
    <property type="entry name" value="CALCIUM BINDING PROTEINS"/>
    <property type="match status" value="1"/>
</dbReference>
<dbReference type="InterPro" id="IPR028846">
    <property type="entry name" value="Recoverin"/>
</dbReference>